<accession>A0A5E8CLW3</accession>
<gene>
    <name evidence="1" type="ORF">CPAV1605_1136</name>
</gene>
<proteinExistence type="predicted"/>
<organism evidence="1">
    <name type="scientific">seawater metagenome</name>
    <dbReference type="NCBI Taxonomy" id="1561972"/>
    <lineage>
        <taxon>unclassified sequences</taxon>
        <taxon>metagenomes</taxon>
        <taxon>ecological metagenomes</taxon>
    </lineage>
</organism>
<protein>
    <submittedName>
        <fullName evidence="1">Uncharacterized protein</fullName>
    </submittedName>
</protein>
<dbReference type="AlphaFoldDB" id="A0A5E8CLW3"/>
<sequence>MDWSNFDNQHLSIINLSFKKKYFDDNYLKEFKEKWLEIESKAQPYHLIINTQNLGYISFRYCYELAKINNVIKNRKKIYLKKIIYIINNSYMDSFLELLYNISKPIVLTYVIQQSDYLKIKPNMNKVHDKELEKLLDENKAKIIY</sequence>
<dbReference type="EMBL" id="CABVLZ010000004">
    <property type="protein sequence ID" value="VVU95385.1"/>
    <property type="molecule type" value="Genomic_DNA"/>
</dbReference>
<evidence type="ECO:0000313" key="1">
    <source>
        <dbReference type="EMBL" id="VVU95385.1"/>
    </source>
</evidence>
<name>A0A5E8CLW3_9ZZZZ</name>
<reference evidence="1" key="1">
    <citation type="submission" date="2019-09" db="EMBL/GenBank/DDBJ databases">
        <authorList>
            <person name="Needham M D."/>
        </authorList>
    </citation>
    <scope>NUCLEOTIDE SEQUENCE</scope>
</reference>